<dbReference type="STRING" id="464029.SAMN02982989_0754"/>
<evidence type="ECO:0000313" key="1">
    <source>
        <dbReference type="EMBL" id="SMF58355.1"/>
    </source>
</evidence>
<dbReference type="Gene3D" id="3.30.2270.10">
    <property type="entry name" value="Folate-binding superfamily"/>
    <property type="match status" value="1"/>
</dbReference>
<evidence type="ECO:0000313" key="2">
    <source>
        <dbReference type="Proteomes" id="UP000192903"/>
    </source>
</evidence>
<dbReference type="NCBIfam" id="TIGR01374">
    <property type="entry name" value="soxD"/>
    <property type="match status" value="1"/>
</dbReference>
<gene>
    <name evidence="1" type="ORF">SAMN02982989_0754</name>
</gene>
<reference evidence="2" key="1">
    <citation type="submission" date="2017-04" db="EMBL/GenBank/DDBJ databases">
        <authorList>
            <person name="Varghese N."/>
            <person name="Submissions S."/>
        </authorList>
    </citation>
    <scope>NUCLEOTIDE SEQUENCE [LARGE SCALE GENOMIC DNA]</scope>
    <source>
        <strain evidence="2">B4P</strain>
    </source>
</reference>
<proteinExistence type="predicted"/>
<dbReference type="GO" id="GO:0008115">
    <property type="term" value="F:sarcosine oxidase activity"/>
    <property type="evidence" value="ECO:0007669"/>
    <property type="project" value="InterPro"/>
</dbReference>
<dbReference type="InterPro" id="IPR006279">
    <property type="entry name" value="SoxD"/>
</dbReference>
<dbReference type="EMBL" id="FXAF01000008">
    <property type="protein sequence ID" value="SMF58355.1"/>
    <property type="molecule type" value="Genomic_DNA"/>
</dbReference>
<dbReference type="AlphaFoldDB" id="A0A1X7FT36"/>
<dbReference type="Proteomes" id="UP000192903">
    <property type="component" value="Unassembled WGS sequence"/>
</dbReference>
<protein>
    <submittedName>
        <fullName evidence="1">Sarcosine oxidase subunit delta</fullName>
    </submittedName>
</protein>
<name>A0A1X7FT36_9HYPH</name>
<accession>A0A1X7FT36</accession>
<dbReference type="InterPro" id="IPR038561">
    <property type="entry name" value="SoxD_sf"/>
</dbReference>
<dbReference type="GO" id="GO:0046653">
    <property type="term" value="P:tetrahydrofolate metabolic process"/>
    <property type="evidence" value="ECO:0007669"/>
    <property type="project" value="InterPro"/>
</dbReference>
<sequence length="88" mass="10387">MLRIHCPVCGPRDETEFTYGSDATIRRPEMTENDPKAWLDYVFMRDNPRGPHREYWHHVTGCRQWLVVERDTLTHEISGAYLAREVVA</sequence>
<organism evidence="1 2">
    <name type="scientific">Xaviernesmea oryzae</name>
    <dbReference type="NCBI Taxonomy" id="464029"/>
    <lineage>
        <taxon>Bacteria</taxon>
        <taxon>Pseudomonadati</taxon>
        <taxon>Pseudomonadota</taxon>
        <taxon>Alphaproteobacteria</taxon>
        <taxon>Hyphomicrobiales</taxon>
        <taxon>Rhizobiaceae</taxon>
        <taxon>Rhizobium/Agrobacterium group</taxon>
        <taxon>Xaviernesmea</taxon>
    </lineage>
</organism>
<dbReference type="Pfam" id="PF04267">
    <property type="entry name" value="SoxD"/>
    <property type="match status" value="1"/>
</dbReference>
<keyword evidence="2" id="KW-1185">Reference proteome</keyword>
<dbReference type="RefSeq" id="WP_085423672.1">
    <property type="nucleotide sequence ID" value="NZ_FXAF01000008.1"/>
</dbReference>